<dbReference type="SUPFAM" id="SSF52922">
    <property type="entry name" value="TK C-terminal domain-like"/>
    <property type="match status" value="1"/>
</dbReference>
<dbReference type="GO" id="GO:0016491">
    <property type="term" value="F:oxidoreductase activity"/>
    <property type="evidence" value="ECO:0007669"/>
    <property type="project" value="UniProtKB-KW"/>
</dbReference>
<keyword evidence="2" id="KW-0560">Oxidoreductase</keyword>
<sequence length="324" mass="35464">MTMNATIIEAINDALHEELANDDRTLVFGEDVGQSGGVFRATDGLQEAFGEERVRDTPLSEIAIVGAAVGLATYGYRPVAEIQFSGFLPPAFDQLVTNASRIRWRTRGELTAPMTVRMPYGAGVRALEHHSESLEAAYSHVPGLKVVIPSTPHDAKGLLLSAIRDPDPVLFMEPKHVYRSFREEVPEGTYTEPLGEAAVRREGEDVTVVSWGAMMHKTLEAVDELDGVDCEVIDLRTISPLDRRTVVESVKKTGRCVVVHEAPKTGGFASELVATINDEALLYLEAPVERVTGFDVPVPLLAMEDYYIPHPPRIAAAIEETVDF</sequence>
<reference evidence="6" key="1">
    <citation type="submission" date="2016-10" db="EMBL/GenBank/DDBJ databases">
        <authorList>
            <person name="Varghese N."/>
            <person name="Submissions S."/>
        </authorList>
    </citation>
    <scope>NUCLEOTIDE SEQUENCE [LARGE SCALE GENOMIC DNA]</scope>
    <source>
        <strain evidence="6">CGMCC 1.8711</strain>
    </source>
</reference>
<dbReference type="PANTHER" id="PTHR43257:SF2">
    <property type="entry name" value="PYRUVATE DEHYDROGENASE E1 COMPONENT SUBUNIT BETA"/>
    <property type="match status" value="1"/>
</dbReference>
<accession>A0A1I6IBG4</accession>
<dbReference type="FunFam" id="3.40.50.920:FF:000001">
    <property type="entry name" value="Pyruvate dehydrogenase E1 beta subunit"/>
    <property type="match status" value="1"/>
</dbReference>
<dbReference type="Pfam" id="PF02780">
    <property type="entry name" value="Transketolase_C"/>
    <property type="match status" value="1"/>
</dbReference>
<dbReference type="Gene3D" id="3.40.50.970">
    <property type="match status" value="1"/>
</dbReference>
<dbReference type="AlphaFoldDB" id="A0A1I6IBG4"/>
<proteinExistence type="predicted"/>
<dbReference type="InterPro" id="IPR033248">
    <property type="entry name" value="Transketolase_C"/>
</dbReference>
<dbReference type="CDD" id="cd07036">
    <property type="entry name" value="TPP_PYR_E1-PDHc-beta_like"/>
    <property type="match status" value="1"/>
</dbReference>
<dbReference type="EMBL" id="FOYS01000005">
    <property type="protein sequence ID" value="SFR64011.1"/>
    <property type="molecule type" value="Genomic_DNA"/>
</dbReference>
<dbReference type="OrthoDB" id="6779at2157"/>
<dbReference type="Pfam" id="PF02779">
    <property type="entry name" value="Transket_pyr"/>
    <property type="match status" value="1"/>
</dbReference>
<dbReference type="InterPro" id="IPR009014">
    <property type="entry name" value="Transketo_C/PFOR_II"/>
</dbReference>
<evidence type="ECO:0000313" key="5">
    <source>
        <dbReference type="EMBL" id="SFR64011.1"/>
    </source>
</evidence>
<gene>
    <name evidence="5" type="ORF">SAMN04488124_2987</name>
</gene>
<evidence type="ECO:0000259" key="4">
    <source>
        <dbReference type="SMART" id="SM00861"/>
    </source>
</evidence>
<protein>
    <submittedName>
        <fullName evidence="5">Pyruvate dehydrogenase E1 component beta subunit</fullName>
    </submittedName>
</protein>
<dbReference type="SMART" id="SM00861">
    <property type="entry name" value="Transket_pyr"/>
    <property type="match status" value="1"/>
</dbReference>
<evidence type="ECO:0000256" key="1">
    <source>
        <dbReference type="ARBA" id="ARBA00001964"/>
    </source>
</evidence>
<dbReference type="STRING" id="555875.SAMN04488124_2987"/>
<dbReference type="InterPro" id="IPR029061">
    <property type="entry name" value="THDP-binding"/>
</dbReference>
<dbReference type="GO" id="GO:0044272">
    <property type="term" value="P:sulfur compound biosynthetic process"/>
    <property type="evidence" value="ECO:0007669"/>
    <property type="project" value="UniProtKB-ARBA"/>
</dbReference>
<feature type="domain" description="Transketolase-like pyrimidine-binding" evidence="4">
    <location>
        <begin position="5"/>
        <end position="180"/>
    </location>
</feature>
<evidence type="ECO:0000313" key="6">
    <source>
        <dbReference type="Proteomes" id="UP000243250"/>
    </source>
</evidence>
<dbReference type="InterPro" id="IPR005475">
    <property type="entry name" value="Transketolase-like_Pyr-bd"/>
</dbReference>
<dbReference type="GO" id="GO:0006082">
    <property type="term" value="P:organic acid metabolic process"/>
    <property type="evidence" value="ECO:0007669"/>
    <property type="project" value="UniProtKB-ARBA"/>
</dbReference>
<comment type="cofactor">
    <cofactor evidence="1">
        <name>thiamine diphosphate</name>
        <dbReference type="ChEBI" id="CHEBI:58937"/>
    </cofactor>
</comment>
<dbReference type="SUPFAM" id="SSF52518">
    <property type="entry name" value="Thiamin diphosphate-binding fold (THDP-binding)"/>
    <property type="match status" value="1"/>
</dbReference>
<name>A0A1I6IBG4_9EURY</name>
<organism evidence="5 6">
    <name type="scientific">Halogeometricum limi</name>
    <dbReference type="NCBI Taxonomy" id="555875"/>
    <lineage>
        <taxon>Archaea</taxon>
        <taxon>Methanobacteriati</taxon>
        <taxon>Methanobacteriota</taxon>
        <taxon>Stenosarchaea group</taxon>
        <taxon>Halobacteria</taxon>
        <taxon>Halobacteriales</taxon>
        <taxon>Haloferacaceae</taxon>
        <taxon>Halogeometricum</taxon>
    </lineage>
</organism>
<dbReference type="PANTHER" id="PTHR43257">
    <property type="entry name" value="PYRUVATE DEHYDROGENASE E1 COMPONENT BETA SUBUNIT"/>
    <property type="match status" value="1"/>
</dbReference>
<dbReference type="Gene3D" id="3.40.50.920">
    <property type="match status" value="1"/>
</dbReference>
<dbReference type="Proteomes" id="UP000243250">
    <property type="component" value="Unassembled WGS sequence"/>
</dbReference>
<keyword evidence="6" id="KW-1185">Reference proteome</keyword>
<keyword evidence="5" id="KW-0670">Pyruvate</keyword>
<evidence type="ECO:0000256" key="3">
    <source>
        <dbReference type="ARBA" id="ARBA00023052"/>
    </source>
</evidence>
<keyword evidence="3" id="KW-0786">Thiamine pyrophosphate</keyword>
<evidence type="ECO:0000256" key="2">
    <source>
        <dbReference type="ARBA" id="ARBA00023002"/>
    </source>
</evidence>
<dbReference type="FunFam" id="3.40.50.970:FF:000001">
    <property type="entry name" value="Pyruvate dehydrogenase E1 beta subunit"/>
    <property type="match status" value="1"/>
</dbReference>